<keyword evidence="3" id="KW-1185">Reference proteome</keyword>
<dbReference type="OrthoDB" id="10264376at2759"/>
<reference evidence="2 3" key="1">
    <citation type="submission" date="2016-02" db="EMBL/GenBank/DDBJ databases">
        <title>Genome analysis of coral dinoflagellate symbionts highlights evolutionary adaptations to a symbiotic lifestyle.</title>
        <authorList>
            <person name="Aranda M."/>
            <person name="Li Y."/>
            <person name="Liew Y.J."/>
            <person name="Baumgarten S."/>
            <person name="Simakov O."/>
            <person name="Wilson M."/>
            <person name="Piel J."/>
            <person name="Ashoor H."/>
            <person name="Bougouffa S."/>
            <person name="Bajic V.B."/>
            <person name="Ryu T."/>
            <person name="Ravasi T."/>
            <person name="Bayer T."/>
            <person name="Micklem G."/>
            <person name="Kim H."/>
            <person name="Bhak J."/>
            <person name="Lajeunesse T.C."/>
            <person name="Voolstra C.R."/>
        </authorList>
    </citation>
    <scope>NUCLEOTIDE SEQUENCE [LARGE SCALE GENOMIC DNA]</scope>
    <source>
        <strain evidence="2 3">CCMP2467</strain>
    </source>
</reference>
<feature type="region of interest" description="Disordered" evidence="1">
    <location>
        <begin position="157"/>
        <end position="183"/>
    </location>
</feature>
<evidence type="ECO:0000256" key="1">
    <source>
        <dbReference type="SAM" id="MobiDB-lite"/>
    </source>
</evidence>
<sequence>MDALGALDSLSEDESQEEIVETPLEKPLDFQALQPHLRKESLEDAEGLDRIYIKFKERLATTATEDGEVASSDPPQSRDPQNDELPALQLSTTRRPTPASLVDGAYEKSQPQKILDYDVEQSEGDLRLQSLLQGDFCRKCGMKMCRCVDYSDHARKRPFSWPMHSQSKASKKRKAQGRCPARP</sequence>
<dbReference type="AlphaFoldDB" id="A0A1Q9E756"/>
<accession>A0A1Q9E756</accession>
<evidence type="ECO:0000313" key="3">
    <source>
        <dbReference type="Proteomes" id="UP000186817"/>
    </source>
</evidence>
<proteinExistence type="predicted"/>
<gene>
    <name evidence="2" type="ORF">AK812_SmicGene13793</name>
</gene>
<name>A0A1Q9E756_SYMMI</name>
<comment type="caution">
    <text evidence="2">The sequence shown here is derived from an EMBL/GenBank/DDBJ whole genome shotgun (WGS) entry which is preliminary data.</text>
</comment>
<feature type="region of interest" description="Disordered" evidence="1">
    <location>
        <begin position="63"/>
        <end position="107"/>
    </location>
</feature>
<feature type="compositionally biased region" description="Acidic residues" evidence="1">
    <location>
        <begin position="10"/>
        <end position="20"/>
    </location>
</feature>
<organism evidence="2 3">
    <name type="scientific">Symbiodinium microadriaticum</name>
    <name type="common">Dinoflagellate</name>
    <name type="synonym">Zooxanthella microadriatica</name>
    <dbReference type="NCBI Taxonomy" id="2951"/>
    <lineage>
        <taxon>Eukaryota</taxon>
        <taxon>Sar</taxon>
        <taxon>Alveolata</taxon>
        <taxon>Dinophyceae</taxon>
        <taxon>Suessiales</taxon>
        <taxon>Symbiodiniaceae</taxon>
        <taxon>Symbiodinium</taxon>
    </lineage>
</organism>
<protein>
    <submittedName>
        <fullName evidence="2">Uncharacterized protein</fullName>
    </submittedName>
</protein>
<dbReference type="EMBL" id="LSRX01000241">
    <property type="protein sequence ID" value="OLQ03253.1"/>
    <property type="molecule type" value="Genomic_DNA"/>
</dbReference>
<evidence type="ECO:0000313" key="2">
    <source>
        <dbReference type="EMBL" id="OLQ03253.1"/>
    </source>
</evidence>
<dbReference type="Proteomes" id="UP000186817">
    <property type="component" value="Unassembled WGS sequence"/>
</dbReference>
<feature type="region of interest" description="Disordered" evidence="1">
    <location>
        <begin position="1"/>
        <end position="27"/>
    </location>
</feature>